<evidence type="ECO:0000256" key="1">
    <source>
        <dbReference type="SAM" id="Phobius"/>
    </source>
</evidence>
<keyword evidence="1" id="KW-0812">Transmembrane</keyword>
<keyword evidence="3" id="KW-1185">Reference proteome</keyword>
<dbReference type="RefSeq" id="WP_245909903.1">
    <property type="nucleotide sequence ID" value="NZ_QJTK01000021.1"/>
</dbReference>
<proteinExistence type="predicted"/>
<feature type="transmembrane region" description="Helical" evidence="1">
    <location>
        <begin position="76"/>
        <end position="102"/>
    </location>
</feature>
<name>A0A318TRM9_9RHOB</name>
<comment type="caution">
    <text evidence="2">The sequence shown here is derived from an EMBL/GenBank/DDBJ whole genome shotgun (WGS) entry which is preliminary data.</text>
</comment>
<keyword evidence="1" id="KW-0472">Membrane</keyword>
<reference evidence="2 3" key="1">
    <citation type="submission" date="2018-06" db="EMBL/GenBank/DDBJ databases">
        <title>Genomic Encyclopedia of Type Strains, Phase III (KMG-III): the genomes of soil and plant-associated and newly described type strains.</title>
        <authorList>
            <person name="Whitman W."/>
        </authorList>
    </citation>
    <scope>NUCLEOTIDE SEQUENCE [LARGE SCALE GENOMIC DNA]</scope>
    <source>
        <strain evidence="2 3">JA737</strain>
    </source>
</reference>
<keyword evidence="1" id="KW-1133">Transmembrane helix</keyword>
<organism evidence="2 3">
    <name type="scientific">Rhodobacter viridis</name>
    <dbReference type="NCBI Taxonomy" id="1054202"/>
    <lineage>
        <taxon>Bacteria</taxon>
        <taxon>Pseudomonadati</taxon>
        <taxon>Pseudomonadota</taxon>
        <taxon>Alphaproteobacteria</taxon>
        <taxon>Rhodobacterales</taxon>
        <taxon>Rhodobacter group</taxon>
        <taxon>Rhodobacter</taxon>
    </lineage>
</organism>
<sequence>MTTGKPTPRLSERLNADLEALRLENAALTASHLQSFRTDLTAIATHARDTIEADTRMFLHATSDTMQGFQHQITRWMTLAPVILLATATAAITVLLVLSWFWSVMLSKSELTRLGLQRIDQGGTTYLLTDPARASIQTCAISDQRSVLCIQIKEK</sequence>
<gene>
    <name evidence="2" type="ORF">C8J30_12128</name>
</gene>
<dbReference type="AlphaFoldDB" id="A0A318TRM9"/>
<protein>
    <submittedName>
        <fullName evidence="2">Uncharacterized protein</fullName>
    </submittedName>
</protein>
<evidence type="ECO:0000313" key="3">
    <source>
        <dbReference type="Proteomes" id="UP000247727"/>
    </source>
</evidence>
<dbReference type="Proteomes" id="UP000247727">
    <property type="component" value="Unassembled WGS sequence"/>
</dbReference>
<dbReference type="EMBL" id="QJTK01000021">
    <property type="protein sequence ID" value="PYF06983.1"/>
    <property type="molecule type" value="Genomic_DNA"/>
</dbReference>
<evidence type="ECO:0000313" key="2">
    <source>
        <dbReference type="EMBL" id="PYF06983.1"/>
    </source>
</evidence>
<accession>A0A318TRM9</accession>